<feature type="region of interest" description="Disordered" evidence="6">
    <location>
        <begin position="687"/>
        <end position="735"/>
    </location>
</feature>
<dbReference type="Proteomes" id="UP001142055">
    <property type="component" value="Chromosome 1"/>
</dbReference>
<comment type="caution">
    <text evidence="9">The sequence shown here is derived from an EMBL/GenBank/DDBJ whole genome shotgun (WGS) entry which is preliminary data.</text>
</comment>
<feature type="compositionally biased region" description="Polar residues" evidence="6">
    <location>
        <begin position="704"/>
        <end position="726"/>
    </location>
</feature>
<dbReference type="Gene3D" id="2.30.30.1150">
    <property type="match status" value="2"/>
</dbReference>
<feature type="region of interest" description="Disordered" evidence="6">
    <location>
        <begin position="750"/>
        <end position="817"/>
    </location>
</feature>
<evidence type="ECO:0000313" key="10">
    <source>
        <dbReference type="Proteomes" id="UP001142055"/>
    </source>
</evidence>
<feature type="region of interest" description="Disordered" evidence="6">
    <location>
        <begin position="948"/>
        <end position="976"/>
    </location>
</feature>
<feature type="compositionally biased region" description="Basic and acidic residues" evidence="6">
    <location>
        <begin position="1042"/>
        <end position="1060"/>
    </location>
</feature>
<feature type="compositionally biased region" description="Acidic residues" evidence="6">
    <location>
        <begin position="50"/>
        <end position="59"/>
    </location>
</feature>
<dbReference type="GO" id="GO:0006357">
    <property type="term" value="P:regulation of transcription by RNA polymerase II"/>
    <property type="evidence" value="ECO:0007669"/>
    <property type="project" value="TreeGrafter"/>
</dbReference>
<dbReference type="InterPro" id="IPR019786">
    <property type="entry name" value="Zinc_finger_PHD-type_CS"/>
</dbReference>
<feature type="compositionally biased region" description="Polar residues" evidence="6">
    <location>
        <begin position="791"/>
        <end position="800"/>
    </location>
</feature>
<keyword evidence="3" id="KW-0862">Zinc</keyword>
<dbReference type="CDD" id="cd15561">
    <property type="entry name" value="PHD1_PHF14"/>
    <property type="match status" value="1"/>
</dbReference>
<dbReference type="PROSITE" id="PS51805">
    <property type="entry name" value="EPHD"/>
    <property type="match status" value="1"/>
</dbReference>
<feature type="compositionally biased region" description="Polar residues" evidence="6">
    <location>
        <begin position="1025"/>
        <end position="1041"/>
    </location>
</feature>
<dbReference type="Pfam" id="PF00628">
    <property type="entry name" value="PHD"/>
    <property type="match status" value="3"/>
</dbReference>
<sequence>MPKSKDSNLNDDDKPAFETAAIGFVYKSLISRDPNKRRIKPNQSILSFDQDLDDSESDDSDYKPTNVEDDDVEFESDTENKPKDGHSVQNGNDDVEHETSSSDESDESDDSNNDSQHSDRMEFDQNCTTNDTLFKSELLLSKSSHLSTNGIDLDSNTKLDPIQQQQSRINNLKKILVCSVCLGDVSRNEDEIVECDSCGISVHELCYGITADDAESIHSNASSSSTEPWFCDPCKAGIKNPLCELCPNLGGIYKITDSGRWIHMVCALYTHGVTFADIEKFRGPTLSSLSYNRWGAKSCSLCEDERYSLTGVCVSCDAGMCKTYFHVTCAQRDGLLCAQHTDEVDPYIVYCKLHSDRNSAKVKRRNYLALMAKNRILSNNVNHAFAIEDCITNERTLSKLFSQRTKFLKNFHEIEHTSNHEMKRIPKLLDSSPSALRRLSKKGELLGVNNKRRTNFIGLDDLSDIRRKWHIQPAFSVEFINYYIDRNDRILSMQRQSQELIRQNKQLKQVETKIRSKYEQMLNINENIKNENDLYRAKIRSYLTTLSTLAKPHEQQKSENVSGQIGNDIDKKIKVLKLGRSILEMAEMQTPKTKHIQSHANLNSNHSNKSSSKFRTAKSNRDDSFSKVIKIKECATCSQTKDQHSLCLCDSCHLYYHLYCLDPPLRRMPKKNRFGGWQCSNCTEKEQEENEKSNDGNSLDLETHNSVSSSINNESPTVGENGSSRITTRKLRENPKSALKYEEEMNCNSIIPSTSTVSGNGQPNSRGRPRGRSPGKSSANSCRRGRKPKASNLNNSSQTTSRKRKRSVSKEASTLNTLDTESSVPIAAEIDKGLEVITSATTEPKTTTTTTTTTTMTTSTTITSSTVNDLSSKASTTVSVSHTTPKKPSIPENCTSCKKETQPKQSVRCDNCQGLFHFTCLIPPWSKSPKRRGYTWCCYICEKNGEKRDHSHQHSSTETSSKLKEQTNEKNINLRVNEINDIKSEKMELDIDKDNHKTSILNDSTKDTCPNTSNGSIEEVKTKESTIQSTSTPENENNNLKSNDDHLNDKKSEEKVENVDVNKTSPLVSDELRKAQTSEPNIDNETL</sequence>
<dbReference type="InterPro" id="IPR034732">
    <property type="entry name" value="EPHD"/>
</dbReference>
<dbReference type="CDD" id="cd15674">
    <property type="entry name" value="ePHD_PHF14"/>
    <property type="match status" value="1"/>
</dbReference>
<evidence type="ECO:0000259" key="8">
    <source>
        <dbReference type="PROSITE" id="PS51805"/>
    </source>
</evidence>
<feature type="compositionally biased region" description="Low complexity" evidence="6">
    <location>
        <begin position="838"/>
        <end position="854"/>
    </location>
</feature>
<dbReference type="InterPro" id="IPR013083">
    <property type="entry name" value="Znf_RING/FYVE/PHD"/>
</dbReference>
<reference evidence="9" key="1">
    <citation type="submission" date="2022-12" db="EMBL/GenBank/DDBJ databases">
        <title>Genome assemblies of Blomia tropicalis.</title>
        <authorList>
            <person name="Cui Y."/>
        </authorList>
    </citation>
    <scope>NUCLEOTIDE SEQUENCE</scope>
    <source>
        <tissue evidence="9">Adult mites</tissue>
    </source>
</reference>
<evidence type="ECO:0000259" key="7">
    <source>
        <dbReference type="PROSITE" id="PS50016"/>
    </source>
</evidence>
<feature type="coiled-coil region" evidence="5">
    <location>
        <begin position="490"/>
        <end position="538"/>
    </location>
</feature>
<dbReference type="OMA" id="HELCYGI"/>
<dbReference type="PROSITE" id="PS50016">
    <property type="entry name" value="ZF_PHD_2"/>
    <property type="match status" value="2"/>
</dbReference>
<evidence type="ECO:0000256" key="4">
    <source>
        <dbReference type="PROSITE-ProRule" id="PRU00146"/>
    </source>
</evidence>
<feature type="compositionally biased region" description="Acidic residues" evidence="6">
    <location>
        <begin position="67"/>
        <end position="77"/>
    </location>
</feature>
<dbReference type="InterPro" id="IPR019787">
    <property type="entry name" value="Znf_PHD-finger"/>
</dbReference>
<organism evidence="9 10">
    <name type="scientific">Blomia tropicalis</name>
    <name type="common">Mite</name>
    <dbReference type="NCBI Taxonomy" id="40697"/>
    <lineage>
        <taxon>Eukaryota</taxon>
        <taxon>Metazoa</taxon>
        <taxon>Ecdysozoa</taxon>
        <taxon>Arthropoda</taxon>
        <taxon>Chelicerata</taxon>
        <taxon>Arachnida</taxon>
        <taxon>Acari</taxon>
        <taxon>Acariformes</taxon>
        <taxon>Sarcoptiformes</taxon>
        <taxon>Astigmata</taxon>
        <taxon>Glycyphagoidea</taxon>
        <taxon>Echimyopodidae</taxon>
        <taxon>Blomia</taxon>
    </lineage>
</organism>
<dbReference type="GO" id="GO:0008270">
    <property type="term" value="F:zinc ion binding"/>
    <property type="evidence" value="ECO:0007669"/>
    <property type="project" value="UniProtKB-KW"/>
</dbReference>
<proteinExistence type="predicted"/>
<evidence type="ECO:0000256" key="3">
    <source>
        <dbReference type="ARBA" id="ARBA00022833"/>
    </source>
</evidence>
<protein>
    <recommendedName>
        <fullName evidence="11">PHD finger protein 14</fullName>
    </recommendedName>
</protein>
<dbReference type="CDD" id="cd15562">
    <property type="entry name" value="PHD2_PHF14"/>
    <property type="match status" value="1"/>
</dbReference>
<keyword evidence="1" id="KW-0479">Metal-binding</keyword>
<evidence type="ECO:0000256" key="2">
    <source>
        <dbReference type="ARBA" id="ARBA00022771"/>
    </source>
</evidence>
<feature type="region of interest" description="Disordered" evidence="6">
    <location>
        <begin position="30"/>
        <end position="125"/>
    </location>
</feature>
<dbReference type="InterPro" id="IPR050701">
    <property type="entry name" value="Histone_Mod_Regulator"/>
</dbReference>
<feature type="region of interest" description="Disordered" evidence="6">
    <location>
        <begin position="835"/>
        <end position="854"/>
    </location>
</feature>
<dbReference type="PANTHER" id="PTHR13793">
    <property type="entry name" value="PHD FINGER PROTEINS"/>
    <property type="match status" value="1"/>
</dbReference>
<feature type="compositionally biased region" description="Polar residues" evidence="6">
    <location>
        <begin position="998"/>
        <end position="1016"/>
    </location>
</feature>
<dbReference type="InterPro" id="IPR001965">
    <property type="entry name" value="Znf_PHD"/>
</dbReference>
<feature type="region of interest" description="Disordered" evidence="6">
    <location>
        <begin position="997"/>
        <end position="1087"/>
    </location>
</feature>
<feature type="domain" description="PHD-type" evidence="7">
    <location>
        <begin position="631"/>
        <end position="685"/>
    </location>
</feature>
<evidence type="ECO:0000256" key="5">
    <source>
        <dbReference type="SAM" id="Coils"/>
    </source>
</evidence>
<feature type="region of interest" description="Disordered" evidence="6">
    <location>
        <begin position="591"/>
        <end position="619"/>
    </location>
</feature>
<dbReference type="PROSITE" id="PS01359">
    <property type="entry name" value="ZF_PHD_1"/>
    <property type="match status" value="2"/>
</dbReference>
<evidence type="ECO:0000256" key="6">
    <source>
        <dbReference type="SAM" id="MobiDB-lite"/>
    </source>
</evidence>
<gene>
    <name evidence="9" type="ORF">RDWZM_004430</name>
</gene>
<dbReference type="AlphaFoldDB" id="A0A9Q0MH45"/>
<keyword evidence="2 4" id="KW-0863">Zinc-finger</keyword>
<feature type="domain" description="PHD-type" evidence="7">
    <location>
        <begin position="175"/>
        <end position="237"/>
    </location>
</feature>
<dbReference type="Pfam" id="PF13832">
    <property type="entry name" value="zf-HC5HC2H_2"/>
    <property type="match status" value="1"/>
</dbReference>
<evidence type="ECO:0000313" key="9">
    <source>
        <dbReference type="EMBL" id="KAJ6225885.1"/>
    </source>
</evidence>
<feature type="compositionally biased region" description="Acidic residues" evidence="6">
    <location>
        <begin position="93"/>
        <end position="112"/>
    </location>
</feature>
<keyword evidence="5" id="KW-0175">Coiled coil</keyword>
<keyword evidence="10" id="KW-1185">Reference proteome</keyword>
<feature type="domain" description="PHD-type" evidence="8">
    <location>
        <begin position="240"/>
        <end position="355"/>
    </location>
</feature>
<accession>A0A9Q0MH45</accession>
<feature type="compositionally biased region" description="Polar residues" evidence="6">
    <location>
        <begin position="1077"/>
        <end position="1087"/>
    </location>
</feature>
<evidence type="ECO:0008006" key="11">
    <source>
        <dbReference type="Google" id="ProtNLM"/>
    </source>
</evidence>
<name>A0A9Q0MH45_BLOTA</name>
<evidence type="ECO:0000256" key="1">
    <source>
        <dbReference type="ARBA" id="ARBA00022723"/>
    </source>
</evidence>
<dbReference type="SMART" id="SM00249">
    <property type="entry name" value="PHD"/>
    <property type="match status" value="4"/>
</dbReference>
<dbReference type="SUPFAM" id="SSF57903">
    <property type="entry name" value="FYVE/PHD zinc finger"/>
    <property type="match status" value="3"/>
</dbReference>
<dbReference type="Gene3D" id="3.30.40.10">
    <property type="entry name" value="Zinc/RING finger domain, C3HC4 (zinc finger)"/>
    <property type="match status" value="2"/>
</dbReference>
<dbReference type="PANTHER" id="PTHR13793:SF150">
    <property type="entry name" value="PHD FINGER PROTEIN 14"/>
    <property type="match status" value="1"/>
</dbReference>
<dbReference type="EMBL" id="JAPWDV010000001">
    <property type="protein sequence ID" value="KAJ6225885.1"/>
    <property type="molecule type" value="Genomic_DNA"/>
</dbReference>
<feature type="compositionally biased region" description="Low complexity" evidence="6">
    <location>
        <begin position="598"/>
        <end position="613"/>
    </location>
</feature>
<dbReference type="InterPro" id="IPR011011">
    <property type="entry name" value="Znf_FYVE_PHD"/>
</dbReference>